<dbReference type="eggNOG" id="COG1187">
    <property type="taxonomic scope" value="Bacteria"/>
</dbReference>
<dbReference type="SUPFAM" id="SSF55120">
    <property type="entry name" value="Pseudouridine synthase"/>
    <property type="match status" value="1"/>
</dbReference>
<dbReference type="AlphaFoldDB" id="A0A059XVE8"/>
<sequence>MNNKKIRIDRYLANATQYSRSQIHSLIKQKRVKINENTVKKIINIDLEIDQIFLDDKLVFYEEFSYFLLNKPAGFVCANIDNIHKTIFDLIDLDRNVFFSVGRLDKDTEGVLIITNDGKWANWVLKPKNHVPKVYKVIVDKDFDERIRTYREPIEIEGYSVKKYKFEFSDSTRECLLTIFEGKFHQVKQMMRYFGYKVVYLQRIKFGNLVLPENLAKGEYIKLSNEEIEQLKEGYCSENKK</sequence>
<evidence type="ECO:0000256" key="1">
    <source>
        <dbReference type="ARBA" id="ARBA00008348"/>
    </source>
</evidence>
<dbReference type="InterPro" id="IPR042092">
    <property type="entry name" value="PsdUridine_s_RsuA/RluB/E/F_cat"/>
</dbReference>
<dbReference type="InterPro" id="IPR018496">
    <property type="entry name" value="PsdUridine_synth_RsuA/RluB_CS"/>
</dbReference>
<dbReference type="Gene3D" id="3.30.70.1560">
    <property type="entry name" value="Alpha-L RNA-binding motif"/>
    <property type="match status" value="1"/>
</dbReference>
<evidence type="ECO:0000313" key="5">
    <source>
        <dbReference type="EMBL" id="AIA29281.1"/>
    </source>
</evidence>
<name>A0A059XVE8_9BACT</name>
<evidence type="ECO:0000256" key="3">
    <source>
        <dbReference type="ARBA" id="ARBA00023235"/>
    </source>
</evidence>
<keyword evidence="2" id="KW-0694">RNA-binding</keyword>
<dbReference type="PANTHER" id="PTHR47683">
    <property type="entry name" value="PSEUDOURIDINE SYNTHASE FAMILY PROTEIN-RELATED"/>
    <property type="match status" value="1"/>
</dbReference>
<evidence type="ECO:0000256" key="4">
    <source>
        <dbReference type="RuleBase" id="RU003887"/>
    </source>
</evidence>
<dbReference type="KEGG" id="mcr:MCFN_00560"/>
<evidence type="ECO:0000256" key="2">
    <source>
        <dbReference type="ARBA" id="ARBA00022884"/>
    </source>
</evidence>
<dbReference type="InterPro" id="IPR020103">
    <property type="entry name" value="PsdUridine_synth_cat_dom_sf"/>
</dbReference>
<dbReference type="Gene3D" id="3.30.70.580">
    <property type="entry name" value="Pseudouridine synthase I, catalytic domain, N-terminal subdomain"/>
    <property type="match status" value="1"/>
</dbReference>
<dbReference type="PROSITE" id="PS01149">
    <property type="entry name" value="PSI_RSU"/>
    <property type="match status" value="1"/>
</dbReference>
<dbReference type="GO" id="GO:0003723">
    <property type="term" value="F:RNA binding"/>
    <property type="evidence" value="ECO:0007669"/>
    <property type="project" value="UniProtKB-KW"/>
</dbReference>
<dbReference type="InterPro" id="IPR002942">
    <property type="entry name" value="S4_RNA-bd"/>
</dbReference>
<dbReference type="GO" id="GO:0000455">
    <property type="term" value="P:enzyme-directed rRNA pseudouridine synthesis"/>
    <property type="evidence" value="ECO:0007669"/>
    <property type="project" value="UniProtKB-ARBA"/>
</dbReference>
<accession>A0A059XVE8</accession>
<keyword evidence="3 4" id="KW-0413">Isomerase</keyword>
<dbReference type="PANTHER" id="PTHR47683:SF4">
    <property type="entry name" value="PSEUDOURIDINE SYNTHASE"/>
    <property type="match status" value="1"/>
</dbReference>
<proteinExistence type="inferred from homology"/>
<dbReference type="InterPro" id="IPR050343">
    <property type="entry name" value="RsuA_PseudoU_synthase"/>
</dbReference>
<dbReference type="EC" id="5.4.99.-" evidence="4"/>
<protein>
    <recommendedName>
        <fullName evidence="4">Pseudouridine synthase</fullName>
        <ecNumber evidence="4">5.4.99.-</ecNumber>
    </recommendedName>
</protein>
<dbReference type="PROSITE" id="PS50889">
    <property type="entry name" value="S4"/>
    <property type="match status" value="1"/>
</dbReference>
<dbReference type="GO" id="GO:0120159">
    <property type="term" value="F:rRNA pseudouridine synthase activity"/>
    <property type="evidence" value="ECO:0007669"/>
    <property type="project" value="UniProtKB-ARBA"/>
</dbReference>
<reference evidence="5 6" key="1">
    <citation type="journal article" date="2014" name="Genome Announc.">
        <title>Complete Genome Sequence of the Bovine Mastitis Pathogen Mycoplasma californicum Strain ST-6T (ATCC 33461T).</title>
        <authorList>
            <person name="Calcutt M.J."/>
            <person name="Foecking M.F."/>
            <person name="Fox L.K."/>
        </authorList>
    </citation>
    <scope>NUCLEOTIDE SEQUENCE [LARGE SCALE GENOMIC DNA]</scope>
    <source>
        <strain evidence="5 6">ST-6</strain>
    </source>
</reference>
<dbReference type="NCBIfam" id="TIGR00093">
    <property type="entry name" value="pseudouridine synthase"/>
    <property type="match status" value="1"/>
</dbReference>
<dbReference type="RefSeq" id="WP_038561118.1">
    <property type="nucleotide sequence ID" value="NZ_AP018940.1"/>
</dbReference>
<comment type="similarity">
    <text evidence="1 4">Belongs to the pseudouridine synthase RsuA family.</text>
</comment>
<dbReference type="SMART" id="SM00363">
    <property type="entry name" value="S4"/>
    <property type="match status" value="1"/>
</dbReference>
<organism evidence="5 6">
    <name type="scientific">Mycoplasmopsis californica</name>
    <dbReference type="NCBI Taxonomy" id="2113"/>
    <lineage>
        <taxon>Bacteria</taxon>
        <taxon>Bacillati</taxon>
        <taxon>Mycoplasmatota</taxon>
        <taxon>Mycoplasmoidales</taxon>
        <taxon>Metamycoplasmataceae</taxon>
        <taxon>Mycoplasmopsis</taxon>
    </lineage>
</organism>
<dbReference type="InterPro" id="IPR000748">
    <property type="entry name" value="PsdUridine_synth_RsuA/RluB/E/F"/>
</dbReference>
<dbReference type="CDD" id="cd00165">
    <property type="entry name" value="S4"/>
    <property type="match status" value="1"/>
</dbReference>
<dbReference type="Proteomes" id="UP000027088">
    <property type="component" value="Chromosome"/>
</dbReference>
<dbReference type="InterPro" id="IPR020094">
    <property type="entry name" value="TruA/RsuA/RluB/E/F_N"/>
</dbReference>
<dbReference type="EMBL" id="CP007521">
    <property type="protein sequence ID" value="AIA29281.1"/>
    <property type="molecule type" value="Genomic_DNA"/>
</dbReference>
<dbReference type="SUPFAM" id="SSF55174">
    <property type="entry name" value="Alpha-L RNA-binding motif"/>
    <property type="match status" value="1"/>
</dbReference>
<evidence type="ECO:0000313" key="6">
    <source>
        <dbReference type="Proteomes" id="UP000027088"/>
    </source>
</evidence>
<dbReference type="Pfam" id="PF00849">
    <property type="entry name" value="PseudoU_synth_2"/>
    <property type="match status" value="1"/>
</dbReference>
<gene>
    <name evidence="5" type="primary">rsuA</name>
    <name evidence="5" type="ORF">MCFN_00560</name>
</gene>
<dbReference type="InterPro" id="IPR006145">
    <property type="entry name" value="PsdUridine_synth_RsuA/RluA"/>
</dbReference>
<dbReference type="Gene3D" id="3.10.290.10">
    <property type="entry name" value="RNA-binding S4 domain"/>
    <property type="match status" value="1"/>
</dbReference>
<dbReference type="InterPro" id="IPR036986">
    <property type="entry name" value="S4_RNA-bd_sf"/>
</dbReference>
<keyword evidence="6" id="KW-1185">Reference proteome</keyword>